<protein>
    <submittedName>
        <fullName evidence="1">Uncharacterized protein</fullName>
    </submittedName>
</protein>
<sequence>MFCKMSISEVISTSDEAGIVRDEYCMDDSLGGFYDENDEKIDELNPEGEPAIMIK</sequence>
<evidence type="ECO:0000313" key="1">
    <source>
        <dbReference type="EMBL" id="TFY77716.1"/>
    </source>
</evidence>
<evidence type="ECO:0000313" key="2">
    <source>
        <dbReference type="Proteomes" id="UP000298061"/>
    </source>
</evidence>
<organism evidence="1 2">
    <name type="scientific">Hericium alpestre</name>
    <dbReference type="NCBI Taxonomy" id="135208"/>
    <lineage>
        <taxon>Eukaryota</taxon>
        <taxon>Fungi</taxon>
        <taxon>Dikarya</taxon>
        <taxon>Basidiomycota</taxon>
        <taxon>Agaricomycotina</taxon>
        <taxon>Agaricomycetes</taxon>
        <taxon>Russulales</taxon>
        <taxon>Hericiaceae</taxon>
        <taxon>Hericium</taxon>
    </lineage>
</organism>
<keyword evidence="2" id="KW-1185">Reference proteome</keyword>
<proteinExistence type="predicted"/>
<reference evidence="1 2" key="1">
    <citation type="submission" date="2019-02" db="EMBL/GenBank/DDBJ databases">
        <title>Genome sequencing of the rare red list fungi Hericium alpestre (H. flagellum).</title>
        <authorList>
            <person name="Buettner E."/>
            <person name="Kellner H."/>
        </authorList>
    </citation>
    <scope>NUCLEOTIDE SEQUENCE [LARGE SCALE GENOMIC DNA]</scope>
    <source>
        <strain evidence="1 2">DSM 108284</strain>
    </source>
</reference>
<dbReference type="EMBL" id="SFCI01000841">
    <property type="protein sequence ID" value="TFY77716.1"/>
    <property type="molecule type" value="Genomic_DNA"/>
</dbReference>
<dbReference type="AlphaFoldDB" id="A0A4Y9ZS71"/>
<dbReference type="Proteomes" id="UP000298061">
    <property type="component" value="Unassembled WGS sequence"/>
</dbReference>
<name>A0A4Y9ZS71_9AGAM</name>
<gene>
    <name evidence="1" type="ORF">EWM64_g6294</name>
</gene>
<comment type="caution">
    <text evidence="1">The sequence shown here is derived from an EMBL/GenBank/DDBJ whole genome shotgun (WGS) entry which is preliminary data.</text>
</comment>
<accession>A0A4Y9ZS71</accession>
<feature type="non-terminal residue" evidence="1">
    <location>
        <position position="55"/>
    </location>
</feature>